<dbReference type="InterPro" id="IPR016166">
    <property type="entry name" value="FAD-bd_PCMH"/>
</dbReference>
<sequence length="569" mass="60272">MKSAWALTGLVATAAAAAAAATTNSSSCYALPTDSDWPSTSSWDTLNTTVGGRLIATVPVGSPCHDPNYDEVACLALQAEWTLASTHYDTSSSMMQEFWANNSCDPFTDRTSACTLGNYVSYAVDVSGPDDIIATLNFATTNNIRLVIRNTGHDYFGRSTGTGALAIWTHNLKDTSLIEWSDANYTGQALKMGAGVQGFDAVEAAAANNVMVLTGECPSVGLVGGYLQGGGHSILSTSYGMAADNLLQYEVITASGAYINASRTENSDLFWALSGGGGGSYAIVVSATVKAYESATTGGGTVTIVAALTTEENYTAAVTAFHALAPAMVDLGAAVSYELSSEYFVIDPVTIINSNASYVENVVLGPWLAELAALGITPYSQTYTTLDYYEHYAAYIGPLPEGHLAVESYQFGSRLIPRSLLEDDPATFGEVLANATALGVTSAGSISSYAGNTSDQWNSVNPVWRDTIMQLQLTLPWNESDTFADNVALQTEMTDVIVPEFVAVTPDSGAYLNEASFMEEDWKTTFFGVNYDALLAIKEKWDPEGVFYAYKGVGSDAWTVAADGRMCPA</sequence>
<accession>A0A9W9D1G8</accession>
<comment type="caution">
    <text evidence="5">The sequence shown here is derived from an EMBL/GenBank/DDBJ whole genome shotgun (WGS) entry which is preliminary data.</text>
</comment>
<keyword evidence="3" id="KW-0732">Signal</keyword>
<evidence type="ECO:0000313" key="6">
    <source>
        <dbReference type="Proteomes" id="UP001140453"/>
    </source>
</evidence>
<dbReference type="GO" id="GO:0016491">
    <property type="term" value="F:oxidoreductase activity"/>
    <property type="evidence" value="ECO:0007669"/>
    <property type="project" value="UniProtKB-KW"/>
</dbReference>
<reference evidence="5" key="1">
    <citation type="submission" date="2022-10" db="EMBL/GenBank/DDBJ databases">
        <title>Tapping the CABI collections for fungal endophytes: first genome assemblies for Collariella, Neodidymelliopsis, Ascochyta clinopodiicola, Didymella pomorum, Didymosphaeria variabile, Neocosmospora piperis and Neocucurbitaria cava.</title>
        <authorList>
            <person name="Hill R."/>
        </authorList>
    </citation>
    <scope>NUCLEOTIDE SEQUENCE</scope>
    <source>
        <strain evidence="5">IMI 355082</strain>
    </source>
</reference>
<feature type="signal peptide" evidence="3">
    <location>
        <begin position="1"/>
        <end position="20"/>
    </location>
</feature>
<dbReference type="InterPro" id="IPR006094">
    <property type="entry name" value="Oxid_FAD_bind_N"/>
</dbReference>
<feature type="domain" description="FAD-binding PCMH-type" evidence="4">
    <location>
        <begin position="116"/>
        <end position="294"/>
    </location>
</feature>
<protein>
    <recommendedName>
        <fullName evidence="4">FAD-binding PCMH-type domain-containing protein</fullName>
    </recommendedName>
</protein>
<evidence type="ECO:0000256" key="1">
    <source>
        <dbReference type="ARBA" id="ARBA00005466"/>
    </source>
</evidence>
<dbReference type="PROSITE" id="PS51387">
    <property type="entry name" value="FAD_PCMH"/>
    <property type="match status" value="1"/>
</dbReference>
<dbReference type="GO" id="GO:0071949">
    <property type="term" value="F:FAD binding"/>
    <property type="evidence" value="ECO:0007669"/>
    <property type="project" value="InterPro"/>
</dbReference>
<keyword evidence="6" id="KW-1185">Reference proteome</keyword>
<feature type="chain" id="PRO_5040889142" description="FAD-binding PCMH-type domain-containing protein" evidence="3">
    <location>
        <begin position="21"/>
        <end position="569"/>
    </location>
</feature>
<dbReference type="OrthoDB" id="9983560at2759"/>
<dbReference type="Gene3D" id="3.30.465.10">
    <property type="match status" value="2"/>
</dbReference>
<proteinExistence type="inferred from homology"/>
<evidence type="ECO:0000259" key="4">
    <source>
        <dbReference type="PROSITE" id="PS51387"/>
    </source>
</evidence>
<name>A0A9W9D1G8_9PEZI</name>
<keyword evidence="2" id="KW-0560">Oxidoreductase</keyword>
<dbReference type="PANTHER" id="PTHR13878">
    <property type="entry name" value="GULONOLACTONE OXIDASE"/>
    <property type="match status" value="1"/>
</dbReference>
<dbReference type="InterPro" id="IPR016169">
    <property type="entry name" value="FAD-bd_PCMH_sub2"/>
</dbReference>
<organism evidence="5 6">
    <name type="scientific">Gnomoniopsis smithogilvyi</name>
    <dbReference type="NCBI Taxonomy" id="1191159"/>
    <lineage>
        <taxon>Eukaryota</taxon>
        <taxon>Fungi</taxon>
        <taxon>Dikarya</taxon>
        <taxon>Ascomycota</taxon>
        <taxon>Pezizomycotina</taxon>
        <taxon>Sordariomycetes</taxon>
        <taxon>Sordariomycetidae</taxon>
        <taxon>Diaporthales</taxon>
        <taxon>Gnomoniaceae</taxon>
        <taxon>Gnomoniopsis</taxon>
    </lineage>
</organism>
<dbReference type="PANTHER" id="PTHR13878:SF91">
    <property type="entry name" value="FAD BINDING DOMAIN PROTEIN (AFU_ORTHOLOGUE AFUA_6G12070)-RELATED"/>
    <property type="match status" value="1"/>
</dbReference>
<dbReference type="Pfam" id="PF01565">
    <property type="entry name" value="FAD_binding_4"/>
    <property type="match status" value="1"/>
</dbReference>
<evidence type="ECO:0000256" key="2">
    <source>
        <dbReference type="ARBA" id="ARBA00023002"/>
    </source>
</evidence>
<dbReference type="Proteomes" id="UP001140453">
    <property type="component" value="Unassembled WGS sequence"/>
</dbReference>
<dbReference type="InterPro" id="IPR050432">
    <property type="entry name" value="FAD-linked_Oxidoreductases_BP"/>
</dbReference>
<dbReference type="AlphaFoldDB" id="A0A9W9D1G8"/>
<dbReference type="EMBL" id="JAPEVB010000001">
    <property type="protein sequence ID" value="KAJ4396334.1"/>
    <property type="molecule type" value="Genomic_DNA"/>
</dbReference>
<evidence type="ECO:0000256" key="3">
    <source>
        <dbReference type="SAM" id="SignalP"/>
    </source>
</evidence>
<dbReference type="InterPro" id="IPR012951">
    <property type="entry name" value="BBE"/>
</dbReference>
<dbReference type="SUPFAM" id="SSF56176">
    <property type="entry name" value="FAD-binding/transporter-associated domain-like"/>
    <property type="match status" value="1"/>
</dbReference>
<comment type="similarity">
    <text evidence="1">Belongs to the oxygen-dependent FAD-linked oxidoreductase family.</text>
</comment>
<gene>
    <name evidence="5" type="ORF">N0V93_000553</name>
</gene>
<dbReference type="Pfam" id="PF08031">
    <property type="entry name" value="BBE"/>
    <property type="match status" value="1"/>
</dbReference>
<evidence type="ECO:0000313" key="5">
    <source>
        <dbReference type="EMBL" id="KAJ4396334.1"/>
    </source>
</evidence>
<dbReference type="InterPro" id="IPR036318">
    <property type="entry name" value="FAD-bd_PCMH-like_sf"/>
</dbReference>